<feature type="compositionally biased region" description="Low complexity" evidence="2">
    <location>
        <begin position="463"/>
        <end position="491"/>
    </location>
</feature>
<evidence type="ECO:0000313" key="4">
    <source>
        <dbReference type="Proteomes" id="UP000566819"/>
    </source>
</evidence>
<dbReference type="OrthoDB" id="5430717at2759"/>
<protein>
    <submittedName>
        <fullName evidence="3">Uncharacterized protein</fullName>
    </submittedName>
</protein>
<feature type="coiled-coil region" evidence="1">
    <location>
        <begin position="119"/>
        <end position="171"/>
    </location>
</feature>
<evidence type="ECO:0000256" key="1">
    <source>
        <dbReference type="SAM" id="Coils"/>
    </source>
</evidence>
<evidence type="ECO:0000313" key="3">
    <source>
        <dbReference type="EMBL" id="KAF4635340.1"/>
    </source>
</evidence>
<accession>A0A8H4W8C5</accession>
<keyword evidence="1" id="KW-0175">Coiled coil</keyword>
<feature type="compositionally biased region" description="Basic and acidic residues" evidence="2">
    <location>
        <begin position="211"/>
        <end position="233"/>
    </location>
</feature>
<gene>
    <name evidence="3" type="ORF">G7Y89_g2761</name>
</gene>
<comment type="caution">
    <text evidence="3">The sequence shown here is derived from an EMBL/GenBank/DDBJ whole genome shotgun (WGS) entry which is preliminary data.</text>
</comment>
<feature type="region of interest" description="Disordered" evidence="2">
    <location>
        <begin position="257"/>
        <end position="284"/>
    </location>
</feature>
<feature type="region of interest" description="Disordered" evidence="2">
    <location>
        <begin position="187"/>
        <end position="245"/>
    </location>
</feature>
<keyword evidence="4" id="KW-1185">Reference proteome</keyword>
<feature type="compositionally biased region" description="Basic and acidic residues" evidence="2">
    <location>
        <begin position="511"/>
        <end position="537"/>
    </location>
</feature>
<feature type="compositionally biased region" description="Polar residues" evidence="2">
    <location>
        <begin position="442"/>
        <end position="458"/>
    </location>
</feature>
<dbReference type="EMBL" id="JAAMPI010000125">
    <property type="protein sequence ID" value="KAF4635340.1"/>
    <property type="molecule type" value="Genomic_DNA"/>
</dbReference>
<organism evidence="3 4">
    <name type="scientific">Cudoniella acicularis</name>
    <dbReference type="NCBI Taxonomy" id="354080"/>
    <lineage>
        <taxon>Eukaryota</taxon>
        <taxon>Fungi</taxon>
        <taxon>Dikarya</taxon>
        <taxon>Ascomycota</taxon>
        <taxon>Pezizomycotina</taxon>
        <taxon>Leotiomycetes</taxon>
        <taxon>Helotiales</taxon>
        <taxon>Tricladiaceae</taxon>
        <taxon>Cudoniella</taxon>
    </lineage>
</organism>
<feature type="region of interest" description="Disordered" evidence="2">
    <location>
        <begin position="371"/>
        <end position="537"/>
    </location>
</feature>
<feature type="compositionally biased region" description="Polar residues" evidence="2">
    <location>
        <begin position="187"/>
        <end position="208"/>
    </location>
</feature>
<sequence>MADWLRPVFTRARTPVPGSSSTFERIHFSLDEPNDSEEGSVSKLRATSRVSSYIRIRPNTPPVPTPDDFQSIRDPVSVYHKPSGDQMAETLKVVMMNRPLIEPIPVEYNACILYVLEAYQDLRLQINANQDTIEELKESHTKDIKEFEALATSWERKEQDYKTELKKLEVLLAKTEGGMETVSMARSNSLVHGSQRASETIGRSISSIKQRHVERSSQDEIPRRSRETTDHIDYPQPQHRSPVAPQLELKAMERRRAERQNVTTFDSSTSETDSASVSTGEVPQSHMRFGLETATREKPLPQIPVLSTGSQLQQGVDAPVIAQKHQPGSQCLGRRHHQISFSFQPGDDRGMLTQGEAREIERRQTLVDKIGHRNYTISDQGSDIYSSPERTQGTSRETLTTPTQTEVKPRTSSPSVIQQVPGQLSRDDSISSVVTAVRDNSGRSSVAGSRNGSVSSRPQLDRASGSSSEAVAAAARAYASNRNGLRNNNSSPIESRRSGEDSQVEASSGEQDGKRSRKPGEPRNRGQRESEGRTNYN</sequence>
<reference evidence="3 4" key="1">
    <citation type="submission" date="2020-03" db="EMBL/GenBank/DDBJ databases">
        <title>Draft Genome Sequence of Cudoniella acicularis.</title>
        <authorList>
            <person name="Buettner E."/>
            <person name="Kellner H."/>
        </authorList>
    </citation>
    <scope>NUCLEOTIDE SEQUENCE [LARGE SCALE GENOMIC DNA]</scope>
    <source>
        <strain evidence="3 4">DSM 108380</strain>
    </source>
</reference>
<feature type="compositionally biased region" description="Polar residues" evidence="2">
    <location>
        <begin position="375"/>
        <end position="422"/>
    </location>
</feature>
<name>A0A8H4W8C5_9HELO</name>
<evidence type="ECO:0000256" key="2">
    <source>
        <dbReference type="SAM" id="MobiDB-lite"/>
    </source>
</evidence>
<proteinExistence type="predicted"/>
<feature type="compositionally biased region" description="Low complexity" evidence="2">
    <location>
        <begin position="262"/>
        <end position="279"/>
    </location>
</feature>
<dbReference type="Proteomes" id="UP000566819">
    <property type="component" value="Unassembled WGS sequence"/>
</dbReference>
<dbReference type="AlphaFoldDB" id="A0A8H4W8C5"/>